<dbReference type="Gene3D" id="3.10.310.30">
    <property type="match status" value="1"/>
</dbReference>
<dbReference type="GO" id="GO:0003676">
    <property type="term" value="F:nucleic acid binding"/>
    <property type="evidence" value="ECO:0007669"/>
    <property type="project" value="InterPro"/>
</dbReference>
<dbReference type="InterPro" id="IPR001667">
    <property type="entry name" value="DDH_dom"/>
</dbReference>
<dbReference type="SUPFAM" id="SSF64182">
    <property type="entry name" value="DHH phosphoesterases"/>
    <property type="match status" value="1"/>
</dbReference>
<evidence type="ECO:0000259" key="1">
    <source>
        <dbReference type="Pfam" id="PF01368"/>
    </source>
</evidence>
<evidence type="ECO:0000313" key="4">
    <source>
        <dbReference type="Proteomes" id="UP000241848"/>
    </source>
</evidence>
<evidence type="ECO:0000259" key="2">
    <source>
        <dbReference type="Pfam" id="PF02272"/>
    </source>
</evidence>
<accession>A0A2T2WNI1</accession>
<name>A0A2T2WNI1_9FIRM</name>
<gene>
    <name evidence="3" type="ORF">C7B45_01805</name>
</gene>
<dbReference type="Proteomes" id="UP000241848">
    <property type="component" value="Unassembled WGS sequence"/>
</dbReference>
<dbReference type="PANTHER" id="PTHR47618">
    <property type="entry name" value="BIFUNCTIONAL OLIGORIBONUCLEASE AND PAP PHOSPHATASE NRNA"/>
    <property type="match status" value="1"/>
</dbReference>
<dbReference type="InterPro" id="IPR051319">
    <property type="entry name" value="Oligoribo/pAp-PDE_c-di-AMP_PDE"/>
</dbReference>
<dbReference type="Pfam" id="PF02272">
    <property type="entry name" value="DHHA1"/>
    <property type="match status" value="1"/>
</dbReference>
<dbReference type="Pfam" id="PF01368">
    <property type="entry name" value="DHH"/>
    <property type="match status" value="1"/>
</dbReference>
<feature type="domain" description="DHHA1" evidence="2">
    <location>
        <begin position="237"/>
        <end position="307"/>
    </location>
</feature>
<dbReference type="PANTHER" id="PTHR47618:SF1">
    <property type="entry name" value="BIFUNCTIONAL OLIGORIBONUCLEASE AND PAP PHOSPHATASE NRNA"/>
    <property type="match status" value="1"/>
</dbReference>
<evidence type="ECO:0000313" key="3">
    <source>
        <dbReference type="EMBL" id="PSR23773.1"/>
    </source>
</evidence>
<organism evidence="3 4">
    <name type="scientific">Sulfobacillus acidophilus</name>
    <dbReference type="NCBI Taxonomy" id="53633"/>
    <lineage>
        <taxon>Bacteria</taxon>
        <taxon>Bacillati</taxon>
        <taxon>Bacillota</taxon>
        <taxon>Clostridia</taxon>
        <taxon>Eubacteriales</taxon>
        <taxon>Clostridiales Family XVII. Incertae Sedis</taxon>
        <taxon>Sulfobacillus</taxon>
    </lineage>
</organism>
<feature type="domain" description="DDH" evidence="1">
    <location>
        <begin position="18"/>
        <end position="160"/>
    </location>
</feature>
<dbReference type="InterPro" id="IPR038763">
    <property type="entry name" value="DHH_sf"/>
</dbReference>
<proteinExistence type="predicted"/>
<reference evidence="3 4" key="1">
    <citation type="journal article" date="2014" name="BMC Genomics">
        <title>Comparison of environmental and isolate Sulfobacillus genomes reveals diverse carbon, sulfur, nitrogen, and hydrogen metabolisms.</title>
        <authorList>
            <person name="Justice N.B."/>
            <person name="Norman A."/>
            <person name="Brown C.T."/>
            <person name="Singh A."/>
            <person name="Thomas B.C."/>
            <person name="Banfield J.F."/>
        </authorList>
    </citation>
    <scope>NUCLEOTIDE SEQUENCE [LARGE SCALE GENOMIC DNA]</scope>
    <source>
        <strain evidence="3">AMDSBA3</strain>
    </source>
</reference>
<dbReference type="Gene3D" id="3.90.1640.10">
    <property type="entry name" value="inorganic pyrophosphatase (n-terminal core)"/>
    <property type="match status" value="1"/>
</dbReference>
<comment type="caution">
    <text evidence="3">The sequence shown here is derived from an EMBL/GenBank/DDBJ whole genome shotgun (WGS) entry which is preliminary data.</text>
</comment>
<sequence>MSDRACSRILGQLAHSPRVLIVMHATPDGDSAGSGLALGLALQELGHSVTWVAWDAVPARLAFLPGYTQVQTWAQAGGQPYDCAIAVDCGSPSRLAAPQEFWSRDLPLINIDHHRGNPDFGTINWVEPEASSTGELVTRLFQYAHWPVSADIALCLFTAISTDTLSFRQINASVDTLAAVEWLVRHSNLNMGRANHLIWDSRSVGELKFLGWVLDLAKFSEDQRFAWVGVTRRAMSRFGVDDSGVDTVVHHLLSIAGVEVAFLAKETAQSGQVKVSWRAKPPWDASQLAAQFGGGGHAYAAAAQLEASLSKSIMLVRTALGSWTSA</sequence>
<protein>
    <submittedName>
        <fullName evidence="3">Bifunctional oligoribonuclease/PAP phosphatase NrnA</fullName>
    </submittedName>
</protein>
<dbReference type="AlphaFoldDB" id="A0A2T2WNI1"/>
<dbReference type="InterPro" id="IPR003156">
    <property type="entry name" value="DHHA1_dom"/>
</dbReference>
<dbReference type="EMBL" id="PXYV01000003">
    <property type="protein sequence ID" value="PSR23773.1"/>
    <property type="molecule type" value="Genomic_DNA"/>
</dbReference>